<comment type="caution">
    <text evidence="5">The sequence shown here is derived from an EMBL/GenBank/DDBJ whole genome shotgun (WGS) entry which is preliminary data.</text>
</comment>
<reference evidence="5 6" key="1">
    <citation type="journal article" date="2021" name="Elife">
        <title>Chloroplast acquisition without the gene transfer in kleptoplastic sea slugs, Plakobranchus ocellatus.</title>
        <authorList>
            <person name="Maeda T."/>
            <person name="Takahashi S."/>
            <person name="Yoshida T."/>
            <person name="Shimamura S."/>
            <person name="Takaki Y."/>
            <person name="Nagai Y."/>
            <person name="Toyoda A."/>
            <person name="Suzuki Y."/>
            <person name="Arimoto A."/>
            <person name="Ishii H."/>
            <person name="Satoh N."/>
            <person name="Nishiyama T."/>
            <person name="Hasebe M."/>
            <person name="Maruyama T."/>
            <person name="Minagawa J."/>
            <person name="Obokata J."/>
            <person name="Shigenobu S."/>
        </authorList>
    </citation>
    <scope>NUCLEOTIDE SEQUENCE [LARGE SCALE GENOMIC DNA]</scope>
</reference>
<keyword evidence="6" id="KW-1185">Reference proteome</keyword>
<evidence type="ECO:0000256" key="3">
    <source>
        <dbReference type="ARBA" id="ARBA00022704"/>
    </source>
</evidence>
<dbReference type="PANTHER" id="PTHR46186:SF2">
    <property type="entry name" value="CYSTATIN"/>
    <property type="match status" value="1"/>
</dbReference>
<dbReference type="InterPro" id="IPR046350">
    <property type="entry name" value="Cystatin_sf"/>
</dbReference>
<dbReference type="EMBL" id="BMAT01002704">
    <property type="protein sequence ID" value="GFS12186.1"/>
    <property type="molecule type" value="Genomic_DNA"/>
</dbReference>
<evidence type="ECO:0000256" key="2">
    <source>
        <dbReference type="ARBA" id="ARBA00022690"/>
    </source>
</evidence>
<feature type="chain" id="PRO_5043640924" evidence="4">
    <location>
        <begin position="20"/>
        <end position="169"/>
    </location>
</feature>
<evidence type="ECO:0000256" key="4">
    <source>
        <dbReference type="SAM" id="SignalP"/>
    </source>
</evidence>
<feature type="signal peptide" evidence="4">
    <location>
        <begin position="1"/>
        <end position="19"/>
    </location>
</feature>
<name>A0AAV4IUI1_9GAST</name>
<evidence type="ECO:0000256" key="1">
    <source>
        <dbReference type="ARBA" id="ARBA00009403"/>
    </source>
</evidence>
<dbReference type="PANTHER" id="PTHR46186">
    <property type="entry name" value="CYSTATIN"/>
    <property type="match status" value="1"/>
</dbReference>
<accession>A0AAV4IUI1</accession>
<sequence length="169" mass="18445">MYAALCVTLLALAAQPSLQQVLVGGVSDTKLDTSDAAVKFAVQAINTYHNKLGDSEPRTLVDIISAKSQMEMCKVEVWSRPWLSGDAAIQVTNDPKCKMMDMGSTMTPKLVGGSVAADVNSPEVTNALMFAADAVNKMSNDLYYRMPVKVEEVKSQVRENYCLILFLNF</sequence>
<dbReference type="GO" id="GO:0031982">
    <property type="term" value="C:vesicle"/>
    <property type="evidence" value="ECO:0007669"/>
    <property type="project" value="TreeGrafter"/>
</dbReference>
<dbReference type="Gene3D" id="3.10.450.10">
    <property type="match status" value="1"/>
</dbReference>
<keyword evidence="4" id="KW-0732">Signal</keyword>
<comment type="similarity">
    <text evidence="1">Belongs to the cystatin family.</text>
</comment>
<dbReference type="GO" id="GO:0005615">
    <property type="term" value="C:extracellular space"/>
    <property type="evidence" value="ECO:0007669"/>
    <property type="project" value="TreeGrafter"/>
</dbReference>
<dbReference type="GO" id="GO:0005737">
    <property type="term" value="C:cytoplasm"/>
    <property type="evidence" value="ECO:0007669"/>
    <property type="project" value="TreeGrafter"/>
</dbReference>
<dbReference type="SUPFAM" id="SSF54403">
    <property type="entry name" value="Cystatin/monellin"/>
    <property type="match status" value="2"/>
</dbReference>
<keyword evidence="3" id="KW-0789">Thiol protease inhibitor</keyword>
<organism evidence="5 6">
    <name type="scientific">Elysia marginata</name>
    <dbReference type="NCBI Taxonomy" id="1093978"/>
    <lineage>
        <taxon>Eukaryota</taxon>
        <taxon>Metazoa</taxon>
        <taxon>Spiralia</taxon>
        <taxon>Lophotrochozoa</taxon>
        <taxon>Mollusca</taxon>
        <taxon>Gastropoda</taxon>
        <taxon>Heterobranchia</taxon>
        <taxon>Euthyneura</taxon>
        <taxon>Panpulmonata</taxon>
        <taxon>Sacoglossa</taxon>
        <taxon>Placobranchoidea</taxon>
        <taxon>Plakobranchidae</taxon>
        <taxon>Elysia</taxon>
    </lineage>
</organism>
<protein>
    <submittedName>
        <fullName evidence="5">Type 2 cystatin</fullName>
    </submittedName>
</protein>
<evidence type="ECO:0000313" key="6">
    <source>
        <dbReference type="Proteomes" id="UP000762676"/>
    </source>
</evidence>
<dbReference type="InterPro" id="IPR000010">
    <property type="entry name" value="Cystatin_dom"/>
</dbReference>
<dbReference type="GO" id="GO:0004869">
    <property type="term" value="F:cysteine-type endopeptidase inhibitor activity"/>
    <property type="evidence" value="ECO:0007669"/>
    <property type="project" value="UniProtKB-KW"/>
</dbReference>
<dbReference type="AlphaFoldDB" id="A0AAV4IUI1"/>
<dbReference type="Proteomes" id="UP000762676">
    <property type="component" value="Unassembled WGS sequence"/>
</dbReference>
<evidence type="ECO:0000313" key="5">
    <source>
        <dbReference type="EMBL" id="GFS12186.1"/>
    </source>
</evidence>
<gene>
    <name evidence="5" type="ORF">ElyMa_001365500</name>
</gene>
<keyword evidence="2" id="KW-0646">Protease inhibitor</keyword>
<proteinExistence type="inferred from homology"/>
<dbReference type="CDD" id="cd00042">
    <property type="entry name" value="CY"/>
    <property type="match status" value="1"/>
</dbReference>